<feature type="transmembrane region" description="Helical" evidence="8">
    <location>
        <begin position="163"/>
        <end position="183"/>
    </location>
</feature>
<dbReference type="PANTHER" id="PTHR30269:SF37">
    <property type="entry name" value="MEMBRANE TRANSPORTER PROTEIN"/>
    <property type="match status" value="1"/>
</dbReference>
<evidence type="ECO:0000256" key="4">
    <source>
        <dbReference type="ARBA" id="ARBA00022475"/>
    </source>
</evidence>
<dbReference type="Pfam" id="PF01925">
    <property type="entry name" value="TauE"/>
    <property type="match status" value="1"/>
</dbReference>
<dbReference type="Proteomes" id="UP001379949">
    <property type="component" value="Unassembled WGS sequence"/>
</dbReference>
<comment type="subcellular location">
    <subcellularLocation>
        <location evidence="1 8">Cell membrane</location>
        <topology evidence="1 8">Multi-pass membrane protein</topology>
    </subcellularLocation>
</comment>
<name>A0ABU9G1B3_9GAMM</name>
<evidence type="ECO:0000256" key="5">
    <source>
        <dbReference type="ARBA" id="ARBA00022692"/>
    </source>
</evidence>
<keyword evidence="5 8" id="KW-0812">Transmembrane</keyword>
<dbReference type="EMBL" id="JBAKAR010000001">
    <property type="protein sequence ID" value="MEL0611535.1"/>
    <property type="molecule type" value="Genomic_DNA"/>
</dbReference>
<reference evidence="9 10" key="1">
    <citation type="submission" date="2024-02" db="EMBL/GenBank/DDBJ databases">
        <title>Bacteria isolated from the canopy kelp, Nereocystis luetkeana.</title>
        <authorList>
            <person name="Pfister C.A."/>
            <person name="Younker I.T."/>
            <person name="Light S.H."/>
        </authorList>
    </citation>
    <scope>NUCLEOTIDE SEQUENCE [LARGE SCALE GENOMIC DNA]</scope>
    <source>
        <strain evidence="9 10">TI.4.07</strain>
    </source>
</reference>
<keyword evidence="10" id="KW-1185">Reference proteome</keyword>
<dbReference type="InterPro" id="IPR052017">
    <property type="entry name" value="TSUP"/>
</dbReference>
<feature type="transmembrane region" description="Helical" evidence="8">
    <location>
        <begin position="223"/>
        <end position="242"/>
    </location>
</feature>
<protein>
    <recommendedName>
        <fullName evidence="8">Probable membrane transporter protein</fullName>
    </recommendedName>
</protein>
<keyword evidence="6 8" id="KW-1133">Transmembrane helix</keyword>
<sequence length="243" mass="26264">MENLVYLVPIVFFAGIVRGYAGFGFAVIAVIGLNLFLDPIKSVPIVLALDFVCSIGLIREAIKHANMSTFRIIAGGSILGIPIGLILLYLIPPLWLKLAICCFVLVLVMLLIKKAKPVQKDSFSKKLFTGIASGVGTSSASIGGPMILYYILSSPLDVRAQRATMILFFIVSEFMALVGLGISQTSSNEVYISVLWLLVPTMIGVKIGQFFFNKRPPKSFKSISLPLMVIVALVGFAQAFSAL</sequence>
<evidence type="ECO:0000256" key="2">
    <source>
        <dbReference type="ARBA" id="ARBA00009142"/>
    </source>
</evidence>
<proteinExistence type="inferred from homology"/>
<comment type="caution">
    <text evidence="9">The sequence shown here is derived from an EMBL/GenBank/DDBJ whole genome shotgun (WGS) entry which is preliminary data.</text>
</comment>
<gene>
    <name evidence="9" type="ORF">V6242_00140</name>
</gene>
<dbReference type="PANTHER" id="PTHR30269">
    <property type="entry name" value="TRANSMEMBRANE PROTEIN YFCA"/>
    <property type="match status" value="1"/>
</dbReference>
<evidence type="ECO:0000256" key="3">
    <source>
        <dbReference type="ARBA" id="ARBA00022448"/>
    </source>
</evidence>
<evidence type="ECO:0000313" key="9">
    <source>
        <dbReference type="EMBL" id="MEL0611535.1"/>
    </source>
</evidence>
<dbReference type="RefSeq" id="WP_341565949.1">
    <property type="nucleotide sequence ID" value="NZ_JBAKAR010000001.1"/>
</dbReference>
<feature type="transmembrane region" description="Helical" evidence="8">
    <location>
        <begin position="95"/>
        <end position="115"/>
    </location>
</feature>
<organism evidence="9 10">
    <name type="scientific">Marinomonas arenicola</name>
    <dbReference type="NCBI Taxonomy" id="569601"/>
    <lineage>
        <taxon>Bacteria</taxon>
        <taxon>Pseudomonadati</taxon>
        <taxon>Pseudomonadota</taxon>
        <taxon>Gammaproteobacteria</taxon>
        <taxon>Oceanospirillales</taxon>
        <taxon>Oceanospirillaceae</taxon>
        <taxon>Marinomonas</taxon>
    </lineage>
</organism>
<evidence type="ECO:0000256" key="1">
    <source>
        <dbReference type="ARBA" id="ARBA00004651"/>
    </source>
</evidence>
<feature type="transmembrane region" description="Helical" evidence="8">
    <location>
        <begin position="127"/>
        <end position="151"/>
    </location>
</feature>
<feature type="transmembrane region" description="Helical" evidence="8">
    <location>
        <begin position="7"/>
        <end position="33"/>
    </location>
</feature>
<evidence type="ECO:0000313" key="10">
    <source>
        <dbReference type="Proteomes" id="UP001379949"/>
    </source>
</evidence>
<keyword evidence="3" id="KW-0813">Transport</keyword>
<comment type="similarity">
    <text evidence="2 8">Belongs to the 4-toluene sulfonate uptake permease (TSUP) (TC 2.A.102) family.</text>
</comment>
<accession>A0ABU9G1B3</accession>
<evidence type="ECO:0000256" key="8">
    <source>
        <dbReference type="RuleBase" id="RU363041"/>
    </source>
</evidence>
<evidence type="ECO:0000256" key="6">
    <source>
        <dbReference type="ARBA" id="ARBA00022989"/>
    </source>
</evidence>
<feature type="transmembrane region" description="Helical" evidence="8">
    <location>
        <begin position="70"/>
        <end position="89"/>
    </location>
</feature>
<dbReference type="InterPro" id="IPR002781">
    <property type="entry name" value="TM_pro_TauE-like"/>
</dbReference>
<keyword evidence="4 8" id="KW-1003">Cell membrane</keyword>
<evidence type="ECO:0000256" key="7">
    <source>
        <dbReference type="ARBA" id="ARBA00023136"/>
    </source>
</evidence>
<feature type="transmembrane region" description="Helical" evidence="8">
    <location>
        <begin position="190"/>
        <end position="211"/>
    </location>
</feature>
<keyword evidence="7 8" id="KW-0472">Membrane</keyword>